<dbReference type="GO" id="GO:0005737">
    <property type="term" value="C:cytoplasm"/>
    <property type="evidence" value="ECO:0007669"/>
    <property type="project" value="TreeGrafter"/>
</dbReference>
<feature type="non-terminal residue" evidence="3">
    <location>
        <position position="1"/>
    </location>
</feature>
<accession>A0A813EFS4</accession>
<evidence type="ECO:0000259" key="2">
    <source>
        <dbReference type="Pfam" id="PF00501"/>
    </source>
</evidence>
<feature type="domain" description="AMP-dependent synthetase/ligase" evidence="2">
    <location>
        <begin position="50"/>
        <end position="305"/>
    </location>
</feature>
<dbReference type="PROSITE" id="PS00455">
    <property type="entry name" value="AMP_BINDING"/>
    <property type="match status" value="1"/>
</dbReference>
<feature type="non-terminal residue" evidence="3">
    <location>
        <position position="317"/>
    </location>
</feature>
<dbReference type="SUPFAM" id="SSF56801">
    <property type="entry name" value="Acetyl-CoA synthetase-like"/>
    <property type="match status" value="1"/>
</dbReference>
<dbReference type="PRINTS" id="PR00154">
    <property type="entry name" value="AMPBINDING"/>
</dbReference>
<dbReference type="OrthoDB" id="2428140at2759"/>
<dbReference type="GO" id="GO:0043041">
    <property type="term" value="P:amino acid activation for nonribosomal peptide biosynthetic process"/>
    <property type="evidence" value="ECO:0007669"/>
    <property type="project" value="TreeGrafter"/>
</dbReference>
<dbReference type="OMA" id="CIIANTE"/>
<dbReference type="GO" id="GO:0031177">
    <property type="term" value="F:phosphopantetheine binding"/>
    <property type="evidence" value="ECO:0007669"/>
    <property type="project" value="TreeGrafter"/>
</dbReference>
<name>A0A813EFS4_POLGL</name>
<feature type="region of interest" description="Disordered" evidence="1">
    <location>
        <begin position="1"/>
        <end position="26"/>
    </location>
</feature>
<organism evidence="3 4">
    <name type="scientific">Polarella glacialis</name>
    <name type="common">Dinoflagellate</name>
    <dbReference type="NCBI Taxonomy" id="89957"/>
    <lineage>
        <taxon>Eukaryota</taxon>
        <taxon>Sar</taxon>
        <taxon>Alveolata</taxon>
        <taxon>Dinophyceae</taxon>
        <taxon>Suessiales</taxon>
        <taxon>Suessiaceae</taxon>
        <taxon>Polarella</taxon>
    </lineage>
</organism>
<dbReference type="PANTHER" id="PTHR45527">
    <property type="entry name" value="NONRIBOSOMAL PEPTIDE SYNTHETASE"/>
    <property type="match status" value="1"/>
</dbReference>
<dbReference type="InterPro" id="IPR020459">
    <property type="entry name" value="AMP-binding"/>
</dbReference>
<protein>
    <recommendedName>
        <fullName evidence="2">AMP-dependent synthetase/ligase domain-containing protein</fullName>
    </recommendedName>
</protein>
<proteinExistence type="predicted"/>
<dbReference type="Gene3D" id="3.40.50.12780">
    <property type="entry name" value="N-terminal domain of ligase-like"/>
    <property type="match status" value="1"/>
</dbReference>
<dbReference type="GO" id="GO:0044550">
    <property type="term" value="P:secondary metabolite biosynthetic process"/>
    <property type="evidence" value="ECO:0007669"/>
    <property type="project" value="TreeGrafter"/>
</dbReference>
<dbReference type="InterPro" id="IPR000873">
    <property type="entry name" value="AMP-dep_synth/lig_dom"/>
</dbReference>
<dbReference type="InterPro" id="IPR042099">
    <property type="entry name" value="ANL_N_sf"/>
</dbReference>
<dbReference type="Pfam" id="PF00501">
    <property type="entry name" value="AMP-binding"/>
    <property type="match status" value="1"/>
</dbReference>
<dbReference type="FunFam" id="3.40.50.980:FF:000001">
    <property type="entry name" value="Non-ribosomal peptide synthetase"/>
    <property type="match status" value="1"/>
</dbReference>
<evidence type="ECO:0000313" key="4">
    <source>
        <dbReference type="Proteomes" id="UP000654075"/>
    </source>
</evidence>
<feature type="compositionally biased region" description="Basic and acidic residues" evidence="1">
    <location>
        <begin position="1"/>
        <end position="12"/>
    </location>
</feature>
<reference evidence="3" key="1">
    <citation type="submission" date="2021-02" db="EMBL/GenBank/DDBJ databases">
        <authorList>
            <person name="Dougan E. K."/>
            <person name="Rhodes N."/>
            <person name="Thang M."/>
            <person name="Chan C."/>
        </authorList>
    </citation>
    <scope>NUCLEOTIDE SEQUENCE</scope>
</reference>
<comment type="caution">
    <text evidence="3">The sequence shown here is derived from an EMBL/GenBank/DDBJ whole genome shotgun (WGS) entry which is preliminary data.</text>
</comment>
<dbReference type="AlphaFoldDB" id="A0A813EFS4"/>
<dbReference type="Proteomes" id="UP000654075">
    <property type="component" value="Unassembled WGS sequence"/>
</dbReference>
<keyword evidence="4" id="KW-1185">Reference proteome</keyword>
<evidence type="ECO:0000256" key="1">
    <source>
        <dbReference type="SAM" id="MobiDB-lite"/>
    </source>
</evidence>
<gene>
    <name evidence="3" type="ORF">PGLA1383_LOCUS17539</name>
</gene>
<dbReference type="InterPro" id="IPR020845">
    <property type="entry name" value="AMP-binding_CS"/>
</dbReference>
<dbReference type="PANTHER" id="PTHR45527:SF1">
    <property type="entry name" value="FATTY ACID SYNTHASE"/>
    <property type="match status" value="1"/>
</dbReference>
<evidence type="ECO:0000313" key="3">
    <source>
        <dbReference type="EMBL" id="CAE8599174.1"/>
    </source>
</evidence>
<sequence length="317" mass="34036">ASDGNSKSDKTKSAATALRPSTSREGPAVASFGAIQADFPQHICVHDMLRAQAARSPHSAAVHCDLSGTWISYAGLSARVNGLAAHLVDLGVGPDVAVGLWVERSFELLVGAYGVLTAGGAYVPLDPALPAKRMAVILDDIRSTGDSPLLTQRSLVARAGIEIEALLETCRPICIDVFKPVNSRPPISKVKPDNLCYVMYTSGSTGRPKGVLVQHRGVVNYVCNRVRLHRLGITDTVLQKTPYTFDVSLWELVVPLAVGARMVLARPGRHVDPEYLWRILRSRSVSAVHFVPSLLDSFLANGGAHSGSPLSLPRLRR</sequence>
<dbReference type="EMBL" id="CAJNNV010010873">
    <property type="protein sequence ID" value="CAE8599174.1"/>
    <property type="molecule type" value="Genomic_DNA"/>
</dbReference>